<dbReference type="Proteomes" id="UP000178758">
    <property type="component" value="Unassembled WGS sequence"/>
</dbReference>
<evidence type="ECO:0000313" key="2">
    <source>
        <dbReference type="Proteomes" id="UP000178758"/>
    </source>
</evidence>
<organism evidence="1 2">
    <name type="scientific">Candidatus Beckwithbacteria bacterium RBG_13_35_6</name>
    <dbReference type="NCBI Taxonomy" id="1797456"/>
    <lineage>
        <taxon>Bacteria</taxon>
        <taxon>Candidatus Beckwithiibacteriota</taxon>
    </lineage>
</organism>
<proteinExistence type="predicted"/>
<name>A0A1F5DE51_9BACT</name>
<dbReference type="AlphaFoldDB" id="A0A1F5DE51"/>
<sequence>MAKTVDGIDIPPHIQESIHQFGLLPVRAGDVLGRIIYIPHDLLKPGEPEVQTDFEWIDKVTSQWVSTGDYDLRGNFSTGGDLPITMGPETGIAKILVKDILDNGTYHLRGVIAHCPTKEDYLLFRKEMVGNNVPAGYMRLRGTDLMPTMEEIGPLEFRWEEGLDKVIIIS</sequence>
<protein>
    <submittedName>
        <fullName evidence="1">Uncharacterized protein</fullName>
    </submittedName>
</protein>
<dbReference type="EMBL" id="MEZJ01000040">
    <property type="protein sequence ID" value="OGD53320.1"/>
    <property type="molecule type" value="Genomic_DNA"/>
</dbReference>
<evidence type="ECO:0000313" key="1">
    <source>
        <dbReference type="EMBL" id="OGD53320.1"/>
    </source>
</evidence>
<accession>A0A1F5DE51</accession>
<gene>
    <name evidence="1" type="ORF">A3J78_00155</name>
</gene>
<comment type="caution">
    <text evidence="1">The sequence shown here is derived from an EMBL/GenBank/DDBJ whole genome shotgun (WGS) entry which is preliminary data.</text>
</comment>
<reference evidence="1 2" key="1">
    <citation type="journal article" date="2016" name="Nat. Commun.">
        <title>Thousands of microbial genomes shed light on interconnected biogeochemical processes in an aquifer system.</title>
        <authorList>
            <person name="Anantharaman K."/>
            <person name="Brown C.T."/>
            <person name="Hug L.A."/>
            <person name="Sharon I."/>
            <person name="Castelle C.J."/>
            <person name="Probst A.J."/>
            <person name="Thomas B.C."/>
            <person name="Singh A."/>
            <person name="Wilkins M.J."/>
            <person name="Karaoz U."/>
            <person name="Brodie E.L."/>
            <person name="Williams K.H."/>
            <person name="Hubbard S.S."/>
            <person name="Banfield J.F."/>
        </authorList>
    </citation>
    <scope>NUCLEOTIDE SEQUENCE [LARGE SCALE GENOMIC DNA]</scope>
</reference>